<dbReference type="InterPro" id="IPR001538">
    <property type="entry name" value="Man6P_isomerase-2_C"/>
</dbReference>
<feature type="domain" description="Mannose-6-phosphate isomerase type II C-terminal" evidence="1">
    <location>
        <begin position="22"/>
        <end position="126"/>
    </location>
</feature>
<evidence type="ECO:0000313" key="2">
    <source>
        <dbReference type="EMBL" id="GEO18374.1"/>
    </source>
</evidence>
<name>A0A512C2D1_9HYPH</name>
<dbReference type="InterPro" id="IPR051161">
    <property type="entry name" value="Mannose-6P_isomerase_type2"/>
</dbReference>
<dbReference type="PANTHER" id="PTHR46390">
    <property type="entry name" value="MANNOSE-1-PHOSPHATE GUANYLYLTRANSFERASE"/>
    <property type="match status" value="1"/>
</dbReference>
<proteinExistence type="predicted"/>
<dbReference type="RefSeq" id="WP_114189120.1">
    <property type="nucleotide sequence ID" value="NZ_BJYU01000186.1"/>
</dbReference>
<accession>A0A512C2D1</accession>
<comment type="caution">
    <text evidence="2">The sequence shown here is derived from an EMBL/GenBank/DDBJ whole genome shotgun (WGS) entry which is preliminary data.</text>
</comment>
<dbReference type="PANTHER" id="PTHR46390:SF1">
    <property type="entry name" value="MANNOSE-1-PHOSPHATE GUANYLYLTRANSFERASE"/>
    <property type="match status" value="1"/>
</dbReference>
<dbReference type="SUPFAM" id="SSF51182">
    <property type="entry name" value="RmlC-like cupins"/>
    <property type="match status" value="1"/>
</dbReference>
<dbReference type="CDD" id="cd02213">
    <property type="entry name" value="cupin_PMI_typeII_C"/>
    <property type="match status" value="1"/>
</dbReference>
<organism evidence="2 3">
    <name type="scientific">Microvirga aerophila</name>
    <dbReference type="NCBI Taxonomy" id="670291"/>
    <lineage>
        <taxon>Bacteria</taxon>
        <taxon>Pseudomonadati</taxon>
        <taxon>Pseudomonadota</taxon>
        <taxon>Alphaproteobacteria</taxon>
        <taxon>Hyphomicrobiales</taxon>
        <taxon>Methylobacteriaceae</taxon>
        <taxon>Microvirga</taxon>
    </lineage>
</organism>
<protein>
    <recommendedName>
        <fullName evidence="1">Mannose-6-phosphate isomerase type II C-terminal domain-containing protein</fullName>
    </recommendedName>
</protein>
<dbReference type="OrthoDB" id="9806359at2"/>
<dbReference type="Proteomes" id="UP000321085">
    <property type="component" value="Unassembled WGS sequence"/>
</dbReference>
<keyword evidence="3" id="KW-1185">Reference proteome</keyword>
<evidence type="ECO:0000313" key="3">
    <source>
        <dbReference type="Proteomes" id="UP000321085"/>
    </source>
</evidence>
<gene>
    <name evidence="2" type="ORF">MAE02_60700</name>
</gene>
<dbReference type="EMBL" id="BJYU01000186">
    <property type="protein sequence ID" value="GEO18374.1"/>
    <property type="molecule type" value="Genomic_DNA"/>
</dbReference>
<evidence type="ECO:0000259" key="1">
    <source>
        <dbReference type="Pfam" id="PF01050"/>
    </source>
</evidence>
<dbReference type="InterPro" id="IPR014710">
    <property type="entry name" value="RmlC-like_jellyroll"/>
</dbReference>
<dbReference type="Gene3D" id="2.60.120.10">
    <property type="entry name" value="Jelly Rolls"/>
    <property type="match status" value="1"/>
</dbReference>
<dbReference type="GO" id="GO:0005976">
    <property type="term" value="P:polysaccharide metabolic process"/>
    <property type="evidence" value="ECO:0007669"/>
    <property type="project" value="InterPro"/>
</dbReference>
<dbReference type="InterPro" id="IPR011051">
    <property type="entry name" value="RmlC_Cupin_sf"/>
</dbReference>
<sequence>MNIAVRDTVLAKAVRYQAGDRDTRPWGTWEVLATGPDYALKRITVLPGQRLSLQYHHHRAEHWTVVSGQADVEIDGAVMPCRGGEHVYIPLRTAHRIRNTGAEPLVFIEVQVGQHLDELDIVRIEDDYGRAPEQLAGAA</sequence>
<dbReference type="AlphaFoldDB" id="A0A512C2D1"/>
<dbReference type="GO" id="GO:0009298">
    <property type="term" value="P:GDP-mannose biosynthetic process"/>
    <property type="evidence" value="ECO:0007669"/>
    <property type="project" value="TreeGrafter"/>
</dbReference>
<dbReference type="Pfam" id="PF01050">
    <property type="entry name" value="MannoseP_isomer"/>
    <property type="match status" value="1"/>
</dbReference>
<dbReference type="GO" id="GO:0004475">
    <property type="term" value="F:mannose-1-phosphate guanylyltransferase (GTP) activity"/>
    <property type="evidence" value="ECO:0007669"/>
    <property type="project" value="TreeGrafter"/>
</dbReference>
<reference evidence="2 3" key="1">
    <citation type="submission" date="2019-07" db="EMBL/GenBank/DDBJ databases">
        <title>Whole genome shotgun sequence of Microvirga aerophila NBRC 106136.</title>
        <authorList>
            <person name="Hosoyama A."/>
            <person name="Uohara A."/>
            <person name="Ohji S."/>
            <person name="Ichikawa N."/>
        </authorList>
    </citation>
    <scope>NUCLEOTIDE SEQUENCE [LARGE SCALE GENOMIC DNA]</scope>
    <source>
        <strain evidence="2 3">NBRC 106136</strain>
    </source>
</reference>